<evidence type="ECO:0000259" key="4">
    <source>
        <dbReference type="Pfam" id="PF07635"/>
    </source>
</evidence>
<dbReference type="PANTHER" id="PTHR35889:SF3">
    <property type="entry name" value="F-BOX DOMAIN-CONTAINING PROTEIN"/>
    <property type="match status" value="1"/>
</dbReference>
<dbReference type="EMBL" id="CP017641">
    <property type="protein sequence ID" value="APZ96300.1"/>
    <property type="molecule type" value="Genomic_DNA"/>
</dbReference>
<dbReference type="GO" id="GO:0009055">
    <property type="term" value="F:electron transfer activity"/>
    <property type="evidence" value="ECO:0007669"/>
    <property type="project" value="InterPro"/>
</dbReference>
<evidence type="ECO:0000313" key="5">
    <source>
        <dbReference type="EMBL" id="APZ96300.1"/>
    </source>
</evidence>
<dbReference type="STRING" id="1891926.Fuma_05968"/>
<feature type="domain" description="Cytochrome C Planctomycete-type" evidence="4">
    <location>
        <begin position="39"/>
        <end position="94"/>
    </location>
</feature>
<accession>A0A1P8WQH1</accession>
<name>A0A1P8WQH1_9PLAN</name>
<dbReference type="PANTHER" id="PTHR35889">
    <property type="entry name" value="CYCLOINULO-OLIGOSACCHARIDE FRUCTANOTRANSFERASE-RELATED"/>
    <property type="match status" value="1"/>
</dbReference>
<evidence type="ECO:0000313" key="6">
    <source>
        <dbReference type="Proteomes" id="UP000187735"/>
    </source>
</evidence>
<dbReference type="Pfam" id="PF07583">
    <property type="entry name" value="PSCyt2"/>
    <property type="match status" value="1"/>
</dbReference>
<sequence length="873" mass="97854" precursor="true">MHRMPSIAVALILLASSLCAAEPAPKFETHVRLILKTHCFHCHGEEDEVAGGLDVRLARFMKTGGDSGAAIVAGNPEDSLLFQRVRDGEMPPDEGKQLSEEELNVLREWIAHGAETVRPEPESIDPNAMLITEEERSHWAYQPVNRPSPPTVQHSEMVANPIDSFLMSRLESEGFTFSPRAASEDLIRRLYLDLHGLPPTPEQVAAFVADSSPEAWAKQVNELLESPRYGERWARHWLDTAGYADSEGYNDVDSERPHAWRYRDYVIRSFNADKPFDQFIREQLAGDEMVTSPRNNLSEKDVELLVATGFLRMAPDGTGGATPDAKVARNDTIADTIAIVSSSLMGMTVACAQCHDHRYDPISHEDYYQFRAIFEPAFDWQKWRNPAQRRISLYTDADRAEAAKVEAEAKVLDAARSKKQAEFIDATFEKQLAKLPSEIHAAARAAHKVAAKDRTAEQKALFKKNPSLNVTAGSLYLYDRKAADELAKMAAAAKKLRATKPKQEFVRALTEVNGRVPVSHLFHRGDHEQPKQELLPAGLTVVSQTAELPEIPANVEQMPTTGRRLALADRLTNPQHPLTSRALVNRVWLHHFGRGLVTTPADFGMLGQKPEHPELLDWLAAEFMDSGWSLKHLHRLILTSNAWQQQLRDNSELATADPDNQWYGGARLLRLDAEVVRDSMLAMCGKLNDRAFGPPVPVMADRVGRFVIGKENLNAGRPGPELDLKGEEFRRSIYIQVRRSRPLSVLESFDQPVMSPNCDLRRPSTTSTQSLMMMNSDLLLEYSRYLAERLEGEAGSDMAAQVQLAWQLVYTRMPEPSEQQSALQFLKDQQAHFAAMPAYQPNEKKPPKYTAAQEASALMCQMLLSSNEFLYVD</sequence>
<keyword evidence="1" id="KW-0732">Signal</keyword>
<dbReference type="AlphaFoldDB" id="A0A1P8WQH1"/>
<dbReference type="KEGG" id="fmr:Fuma_05968"/>
<dbReference type="InterPro" id="IPR011444">
    <property type="entry name" value="DUF1549"/>
</dbReference>
<evidence type="ECO:0000259" key="3">
    <source>
        <dbReference type="Pfam" id="PF07587"/>
    </source>
</evidence>
<feature type="chain" id="PRO_5012230526" evidence="1">
    <location>
        <begin position="21"/>
        <end position="873"/>
    </location>
</feature>
<feature type="signal peptide" evidence="1">
    <location>
        <begin position="1"/>
        <end position="20"/>
    </location>
</feature>
<proteinExistence type="predicted"/>
<dbReference type="Proteomes" id="UP000187735">
    <property type="component" value="Chromosome"/>
</dbReference>
<keyword evidence="6" id="KW-1185">Reference proteome</keyword>
<feature type="domain" description="DUF1549" evidence="2">
    <location>
        <begin position="161"/>
        <end position="376"/>
    </location>
</feature>
<dbReference type="InterPro" id="IPR022655">
    <property type="entry name" value="DUF1553"/>
</dbReference>
<evidence type="ECO:0000256" key="1">
    <source>
        <dbReference type="SAM" id="SignalP"/>
    </source>
</evidence>
<dbReference type="GO" id="GO:0020037">
    <property type="term" value="F:heme binding"/>
    <property type="evidence" value="ECO:0007669"/>
    <property type="project" value="InterPro"/>
</dbReference>
<organism evidence="5 6">
    <name type="scientific">Fuerstiella marisgermanici</name>
    <dbReference type="NCBI Taxonomy" id="1891926"/>
    <lineage>
        <taxon>Bacteria</taxon>
        <taxon>Pseudomonadati</taxon>
        <taxon>Planctomycetota</taxon>
        <taxon>Planctomycetia</taxon>
        <taxon>Planctomycetales</taxon>
        <taxon>Planctomycetaceae</taxon>
        <taxon>Fuerstiella</taxon>
    </lineage>
</organism>
<dbReference type="Pfam" id="PF07635">
    <property type="entry name" value="PSCyt1"/>
    <property type="match status" value="1"/>
</dbReference>
<protein>
    <submittedName>
        <fullName evidence="5">Planctomycete cytochrome C</fullName>
    </submittedName>
</protein>
<dbReference type="SUPFAM" id="SSF46626">
    <property type="entry name" value="Cytochrome c"/>
    <property type="match status" value="1"/>
</dbReference>
<dbReference type="Pfam" id="PF07587">
    <property type="entry name" value="PSD1"/>
    <property type="match status" value="1"/>
</dbReference>
<dbReference type="InterPro" id="IPR011429">
    <property type="entry name" value="Cyt_c_Planctomycete-type"/>
</dbReference>
<reference evidence="5 6" key="1">
    <citation type="journal article" date="2016" name="Front. Microbiol.">
        <title>Fuerstia marisgermanicae gen. nov., sp. nov., an Unusual Member of the Phylum Planctomycetes from the German Wadden Sea.</title>
        <authorList>
            <person name="Kohn T."/>
            <person name="Heuer A."/>
            <person name="Jogler M."/>
            <person name="Vollmers J."/>
            <person name="Boedeker C."/>
            <person name="Bunk B."/>
            <person name="Rast P."/>
            <person name="Borchert D."/>
            <person name="Glockner I."/>
            <person name="Freese H.M."/>
            <person name="Klenk H.P."/>
            <person name="Overmann J."/>
            <person name="Kaster A.K."/>
            <person name="Rohde M."/>
            <person name="Wiegand S."/>
            <person name="Jogler C."/>
        </authorList>
    </citation>
    <scope>NUCLEOTIDE SEQUENCE [LARGE SCALE GENOMIC DNA]</scope>
    <source>
        <strain evidence="5 6">NH11</strain>
    </source>
</reference>
<dbReference type="OrthoDB" id="127107at2"/>
<gene>
    <name evidence="5" type="ORF">Fuma_05968</name>
</gene>
<dbReference type="InterPro" id="IPR036909">
    <property type="entry name" value="Cyt_c-like_dom_sf"/>
</dbReference>
<evidence type="ECO:0000259" key="2">
    <source>
        <dbReference type="Pfam" id="PF07583"/>
    </source>
</evidence>
<feature type="domain" description="DUF1553" evidence="3">
    <location>
        <begin position="563"/>
        <end position="826"/>
    </location>
</feature>